<evidence type="ECO:0000259" key="8">
    <source>
        <dbReference type="Pfam" id="PF01656"/>
    </source>
</evidence>
<dbReference type="PATRIC" id="fig|572479.3.peg.1540"/>
<proteinExistence type="inferred from homology"/>
<reference evidence="11" key="1">
    <citation type="submission" date="2010-10" db="EMBL/GenBank/DDBJ databases">
        <title>The complete genome of Halanaerobium praevalens DSM 2228.</title>
        <authorList>
            <consortium name="US DOE Joint Genome Institute (JGI-PGF)"/>
            <person name="Lucas S."/>
            <person name="Copeland A."/>
            <person name="Lapidus A."/>
            <person name="Glavina del Rio T."/>
            <person name="Dalin E."/>
            <person name="Tice H."/>
            <person name="Bruce D."/>
            <person name="Goodwin L."/>
            <person name="Pitluck S."/>
            <person name="Kyrpides N."/>
            <person name="Mavromatis K."/>
            <person name="Ivanova N."/>
            <person name="Ovchinnikova G."/>
            <person name="Chertkov O."/>
            <person name="Detter J.C."/>
            <person name="Han C."/>
            <person name="Larimer F."/>
            <person name="Land M."/>
            <person name="Hauser L."/>
            <person name="Markowitz V."/>
            <person name="Cheng J.-F."/>
            <person name="Hugenholtz P."/>
            <person name="Woyke T."/>
            <person name="Wu D."/>
            <person name="Tindall B."/>
            <person name="Pomrenke H.G."/>
            <person name="Brambilla E."/>
            <person name="Klenk H.-P."/>
            <person name="Eisen J.A."/>
        </authorList>
    </citation>
    <scope>NUCLEOTIDE SEQUENCE [LARGE SCALE GENOMIC DNA]</scope>
    <source>
        <strain evidence="11">ATCC 33744 / DSM 2228 / GSL</strain>
    </source>
</reference>
<dbReference type="SUPFAM" id="SSF52317">
    <property type="entry name" value="Class I glutamine amidotransferase-like"/>
    <property type="match status" value="1"/>
</dbReference>
<dbReference type="PROSITE" id="PS51274">
    <property type="entry name" value="GATASE_COBBQ"/>
    <property type="match status" value="1"/>
</dbReference>
<name>E3DP14_HALPG</name>
<evidence type="ECO:0000256" key="5">
    <source>
        <dbReference type="ARBA" id="ARBA00022842"/>
    </source>
</evidence>
<dbReference type="HOGENOM" id="CLU_022752_2_0_9"/>
<evidence type="ECO:0000256" key="7">
    <source>
        <dbReference type="HAMAP-Rule" id="MF_00027"/>
    </source>
</evidence>
<keyword evidence="4 7" id="KW-0067">ATP-binding</keyword>
<comment type="cofactor">
    <cofactor evidence="1 7">
        <name>Mg(2+)</name>
        <dbReference type="ChEBI" id="CHEBI:18420"/>
    </cofactor>
</comment>
<dbReference type="OrthoDB" id="9764035at2"/>
<feature type="domain" description="CobQ/CobB/MinD/ParA nucleotide binding" evidence="8">
    <location>
        <begin position="6"/>
        <end position="191"/>
    </location>
</feature>
<dbReference type="GO" id="GO:0005524">
    <property type="term" value="F:ATP binding"/>
    <property type="evidence" value="ECO:0007669"/>
    <property type="project" value="UniProtKB-UniRule"/>
</dbReference>
<dbReference type="NCBIfam" id="TIGR00379">
    <property type="entry name" value="cobB"/>
    <property type="match status" value="1"/>
</dbReference>
<gene>
    <name evidence="7" type="primary">cbiA</name>
    <name evidence="10" type="ordered locus">Hprae_1520</name>
</gene>
<dbReference type="eggNOG" id="COG1797">
    <property type="taxonomic scope" value="Bacteria"/>
</dbReference>
<keyword evidence="7" id="KW-0169">Cobalamin biosynthesis</keyword>
<dbReference type="EMBL" id="CP002175">
    <property type="protein sequence ID" value="ADO77647.1"/>
    <property type="molecule type" value="Genomic_DNA"/>
</dbReference>
<dbReference type="InterPro" id="IPR002586">
    <property type="entry name" value="CobQ/CobB/MinD/ParA_Nub-bd_dom"/>
</dbReference>
<reference evidence="10 11" key="2">
    <citation type="journal article" date="2011" name="Stand. Genomic Sci.">
        <title>Complete genome sequence of the extremely halophilic Halanaerobium praevalens type strain (GSL).</title>
        <authorList>
            <person name="Ivanova N."/>
            <person name="Sikorski J."/>
            <person name="Chertkov O."/>
            <person name="Nolan M."/>
            <person name="Lucas S."/>
            <person name="Hammon N."/>
            <person name="Deshpande S."/>
            <person name="Cheng J.F."/>
            <person name="Tapia R."/>
            <person name="Han C."/>
            <person name="Goodwin L."/>
            <person name="Pitluck S."/>
            <person name="Huntemann M."/>
            <person name="Liolios K."/>
            <person name="Pagani I."/>
            <person name="Mavromatis K."/>
            <person name="Ovchinikova G."/>
            <person name="Pati A."/>
            <person name="Chen A."/>
            <person name="Palaniappan K."/>
            <person name="Land M."/>
            <person name="Hauser L."/>
            <person name="Brambilla E.M."/>
            <person name="Kannan K.P."/>
            <person name="Rohde M."/>
            <person name="Tindall B.J."/>
            <person name="Goker M."/>
            <person name="Detter J.C."/>
            <person name="Woyke T."/>
            <person name="Bristow J."/>
            <person name="Eisen J.A."/>
            <person name="Markowitz V."/>
            <person name="Hugenholtz P."/>
            <person name="Kyrpides N.C."/>
            <person name="Klenk H.P."/>
            <person name="Lapidus A."/>
        </authorList>
    </citation>
    <scope>NUCLEOTIDE SEQUENCE [LARGE SCALE GENOMIC DNA]</scope>
    <source>
        <strain evidence="11">ATCC 33744 / DSM 2228 / GSL</strain>
    </source>
</reference>
<dbReference type="HAMAP" id="MF_00027">
    <property type="entry name" value="CobB_CbiA"/>
    <property type="match status" value="1"/>
</dbReference>
<dbReference type="UniPathway" id="UPA00148">
    <property type="reaction ID" value="UER00231"/>
</dbReference>
<dbReference type="GO" id="GO:0042242">
    <property type="term" value="F:cobyrinic acid a,c-diamide synthase activity"/>
    <property type="evidence" value="ECO:0007669"/>
    <property type="project" value="UniProtKB-UniRule"/>
</dbReference>
<dbReference type="InterPro" id="IPR029062">
    <property type="entry name" value="Class_I_gatase-like"/>
</dbReference>
<feature type="domain" description="CobB/CobQ-like glutamine amidotransferase" evidence="9">
    <location>
        <begin position="261"/>
        <end position="448"/>
    </location>
</feature>
<dbReference type="Gene3D" id="3.40.50.880">
    <property type="match status" value="1"/>
</dbReference>
<keyword evidence="6 7" id="KW-0315">Glutamine amidotransferase</keyword>
<comment type="domain">
    <text evidence="7">Comprises of two domains. The C-terminal domain contains the binding site for glutamine and catalyzes the hydrolysis of this substrate to glutamate and ammonia. The N-terminal domain is anticipated to bind ATP and cobyrinate and catalyzes the ultimate synthesis of the diamide product. The ammonia produced via the glutaminase domain is probably translocated to the adjacent domain via a molecular tunnel, where it reacts with an activated intermediate.</text>
</comment>
<dbReference type="PANTHER" id="PTHR43873:SF1">
    <property type="entry name" value="COBYRINATE A,C-DIAMIDE SYNTHASE"/>
    <property type="match status" value="1"/>
</dbReference>
<evidence type="ECO:0000256" key="6">
    <source>
        <dbReference type="ARBA" id="ARBA00022962"/>
    </source>
</evidence>
<comment type="function">
    <text evidence="7">Catalyzes the ATP-dependent amidation of the two carboxylate groups at positions a and c of cobyrinate, using either L-glutamine or ammonia as the nitrogen source.</text>
</comment>
<dbReference type="InterPro" id="IPR027417">
    <property type="entry name" value="P-loop_NTPase"/>
</dbReference>
<dbReference type="GO" id="GO:0009236">
    <property type="term" value="P:cobalamin biosynthetic process"/>
    <property type="evidence" value="ECO:0007669"/>
    <property type="project" value="UniProtKB-UniRule"/>
</dbReference>
<evidence type="ECO:0000259" key="9">
    <source>
        <dbReference type="Pfam" id="PF07685"/>
    </source>
</evidence>
<dbReference type="CDD" id="cd03130">
    <property type="entry name" value="GATase1_CobB"/>
    <property type="match status" value="1"/>
</dbReference>
<dbReference type="AlphaFoldDB" id="E3DP14"/>
<keyword evidence="5 7" id="KW-0460">Magnesium</keyword>
<evidence type="ECO:0000313" key="10">
    <source>
        <dbReference type="EMBL" id="ADO77647.1"/>
    </source>
</evidence>
<dbReference type="KEGG" id="hpk:Hprae_1520"/>
<feature type="site" description="Increases nucleophilicity of active site Cys" evidence="7">
    <location>
        <position position="442"/>
    </location>
</feature>
<evidence type="ECO:0000256" key="1">
    <source>
        <dbReference type="ARBA" id="ARBA00001946"/>
    </source>
</evidence>
<dbReference type="Pfam" id="PF07685">
    <property type="entry name" value="GATase_3"/>
    <property type="match status" value="1"/>
</dbReference>
<keyword evidence="2 7" id="KW-0436">Ligase</keyword>
<protein>
    <recommendedName>
        <fullName evidence="7">Cobyrinate a,c-diamide synthase</fullName>
        <ecNumber evidence="7">6.3.5.11</ecNumber>
    </recommendedName>
    <alternativeName>
        <fullName evidence="7">Cobyrinic acid a,c-diamide synthetase</fullName>
    </alternativeName>
</protein>
<comment type="catalytic activity">
    <reaction evidence="7">
        <text>cob(II)yrinate + 2 L-glutamine + 2 ATP + 2 H2O = cob(II)yrinate a,c diamide + 2 L-glutamate + 2 ADP + 2 phosphate + 2 H(+)</text>
        <dbReference type="Rhea" id="RHEA:26289"/>
        <dbReference type="ChEBI" id="CHEBI:15377"/>
        <dbReference type="ChEBI" id="CHEBI:15378"/>
        <dbReference type="ChEBI" id="CHEBI:29985"/>
        <dbReference type="ChEBI" id="CHEBI:30616"/>
        <dbReference type="ChEBI" id="CHEBI:43474"/>
        <dbReference type="ChEBI" id="CHEBI:58359"/>
        <dbReference type="ChEBI" id="CHEBI:58537"/>
        <dbReference type="ChEBI" id="CHEBI:58894"/>
        <dbReference type="ChEBI" id="CHEBI:456216"/>
        <dbReference type="EC" id="6.3.5.11"/>
    </reaction>
</comment>
<dbReference type="NCBIfam" id="NF002204">
    <property type="entry name" value="PRK01077.1"/>
    <property type="match status" value="1"/>
</dbReference>
<comment type="similarity">
    <text evidence="7">Belongs to the CobB/CbiA family.</text>
</comment>
<sequence>MNKKLLIAGTRSGVGKTTIALGLMAALKKRGLQVQPFKVGPDYIDPGFHTLICSQNSYNLDSYFLGTAGVQQIFSKLSAQADISIIEGVMGLFDGKGKDSVSSSAEIAKTVKAPVVLIIDARKIAQSAAAEVYGYKHYDPDLKLKAVIINNVSSQHHYQLLRDAIKAKMPELKVLGYLPKNQELKLPERHLGLVPVAESKELENYLEKLIQIIEKYLDLEALLEIAAVEKNPEFKTGTQFKPFVDLFKSDFKKDISKNKIKVAVAFDQAFNFYYQANLDLLQELGVEIIEVSPLNDVQLPEVDAFYLGGGFPESFLAELEANKSFQASLKAKAKAGLPIYAECGGLMYLCNSIEDLNGAKYNLAALIPAQIKMTSKLQEMGYREITALSDNLLLAKGDQARGHVFHYSQITNIAAELKQKYEYRDKLEGYSSSDNILASYVHLHFWSNPKIVENFLTRALSYQKNRGA</sequence>
<organism evidence="10 11">
    <name type="scientific">Halanaerobium praevalens (strain ATCC 33744 / DSM 2228 / GSL)</name>
    <dbReference type="NCBI Taxonomy" id="572479"/>
    <lineage>
        <taxon>Bacteria</taxon>
        <taxon>Bacillati</taxon>
        <taxon>Bacillota</taxon>
        <taxon>Clostridia</taxon>
        <taxon>Halanaerobiales</taxon>
        <taxon>Halanaerobiaceae</taxon>
        <taxon>Halanaerobium</taxon>
    </lineage>
</organism>
<evidence type="ECO:0000256" key="4">
    <source>
        <dbReference type="ARBA" id="ARBA00022840"/>
    </source>
</evidence>
<evidence type="ECO:0000256" key="3">
    <source>
        <dbReference type="ARBA" id="ARBA00022741"/>
    </source>
</evidence>
<dbReference type="EC" id="6.3.5.11" evidence="7"/>
<evidence type="ECO:0000313" key="11">
    <source>
        <dbReference type="Proteomes" id="UP000006866"/>
    </source>
</evidence>
<dbReference type="Gene3D" id="3.40.50.300">
    <property type="entry name" value="P-loop containing nucleotide triphosphate hydrolases"/>
    <property type="match status" value="2"/>
</dbReference>
<dbReference type="RefSeq" id="WP_014553670.1">
    <property type="nucleotide sequence ID" value="NC_017455.1"/>
</dbReference>
<keyword evidence="3 7" id="KW-0547">Nucleotide-binding</keyword>
<dbReference type="Proteomes" id="UP000006866">
    <property type="component" value="Chromosome"/>
</dbReference>
<dbReference type="SUPFAM" id="SSF52540">
    <property type="entry name" value="P-loop containing nucleoside triphosphate hydrolases"/>
    <property type="match status" value="1"/>
</dbReference>
<dbReference type="CDD" id="cd05388">
    <property type="entry name" value="CobB_N"/>
    <property type="match status" value="1"/>
</dbReference>
<comment type="pathway">
    <text evidence="7">Cofactor biosynthesis; adenosylcobalamin biosynthesis; cob(II)yrinate a,c-diamide from sirohydrochlorin (anaerobic route): step 10/10.</text>
</comment>
<dbReference type="STRING" id="572479.Hprae_1520"/>
<keyword evidence="11" id="KW-1185">Reference proteome</keyword>
<evidence type="ECO:0000256" key="2">
    <source>
        <dbReference type="ARBA" id="ARBA00022598"/>
    </source>
</evidence>
<comment type="miscellaneous">
    <text evidence="7">The a and c carboxylates of cobyrinate are activated for nucleophilic attack via formation of a phosphorylated intermediate by ATP. CbiA catalyzes first the amidation of the c-carboxylate, and then that of the a-carboxylate.</text>
</comment>
<feature type="active site" description="Nucleophile" evidence="7">
    <location>
        <position position="343"/>
    </location>
</feature>
<dbReference type="InterPro" id="IPR004484">
    <property type="entry name" value="CbiA/CobB_synth"/>
</dbReference>
<dbReference type="PANTHER" id="PTHR43873">
    <property type="entry name" value="COBYRINATE A,C-DIAMIDE SYNTHASE"/>
    <property type="match status" value="1"/>
</dbReference>
<dbReference type="InterPro" id="IPR011698">
    <property type="entry name" value="GATase_3"/>
</dbReference>
<dbReference type="Pfam" id="PF01656">
    <property type="entry name" value="CbiA"/>
    <property type="match status" value="1"/>
</dbReference>
<accession>E3DP14</accession>